<keyword evidence="3" id="KW-1185">Reference proteome</keyword>
<feature type="domain" description="YvlB/LiaX N-terminal" evidence="1">
    <location>
        <begin position="3"/>
        <end position="33"/>
    </location>
</feature>
<proteinExistence type="predicted"/>
<protein>
    <submittedName>
        <fullName evidence="2">Cytoskeletal protein CcmA (Bactofilin family)</fullName>
    </submittedName>
</protein>
<dbReference type="EMBL" id="JACHEX010000002">
    <property type="protein sequence ID" value="MBB6062657.1"/>
    <property type="molecule type" value="Genomic_DNA"/>
</dbReference>
<sequence>MNEEIRKVLEALKNGEITTEEAEALIEAIKQREDYKEENFEGSDENVETKVGEVTVIEEGEVFEGDINIVNGEAVIKGIVNGDCSIVMGKLTFSGEVKGDMNIVGSRVKWNGGIIDGSLNIVASKEEGTPPKVKGGLTRINNLLLKGLFKVFLKPFLSGFEIKNGNFKKSKKTQKFETLIVEEGKEFKTDDDIVAEEVIVKGKLVCGNLKADEIRAIGTISCGNIETEELIVEGTVKTGNVKAENITVYQDGSISSGNVRAENIELNGVISSGNVTCEVIWGTGKLNAGWLNCEENRLNK</sequence>
<dbReference type="RefSeq" id="WP_184619299.1">
    <property type="nucleotide sequence ID" value="NZ_JACHEX010000002.1"/>
</dbReference>
<reference evidence="2 3" key="1">
    <citation type="submission" date="2020-08" db="EMBL/GenBank/DDBJ databases">
        <title>Genomic Encyclopedia of Type Strains, Phase IV (KMG-IV): sequencing the most valuable type-strain genomes for metagenomic binning, comparative biology and taxonomic classification.</title>
        <authorList>
            <person name="Goeker M."/>
        </authorList>
    </citation>
    <scope>NUCLEOTIDE SEQUENCE [LARGE SCALE GENOMIC DNA]</scope>
    <source>
        <strain evidence="2 3">DSM 13481</strain>
    </source>
</reference>
<evidence type="ECO:0000313" key="3">
    <source>
        <dbReference type="Proteomes" id="UP000555828"/>
    </source>
</evidence>
<dbReference type="AlphaFoldDB" id="A0A841GJW8"/>
<gene>
    <name evidence="2" type="ORF">HNP65_001095</name>
</gene>
<accession>A0A841GJW8</accession>
<dbReference type="Pfam" id="PF22746">
    <property type="entry name" value="SHOCT-like_DUF2089-C"/>
    <property type="match status" value="1"/>
</dbReference>
<comment type="caution">
    <text evidence="2">The sequence shown here is derived from an EMBL/GenBank/DDBJ whole genome shotgun (WGS) entry which is preliminary data.</text>
</comment>
<dbReference type="InterPro" id="IPR053959">
    <property type="entry name" value="YvlB/LiaX_N"/>
</dbReference>
<name>A0A841GJW8_9BACT</name>
<evidence type="ECO:0000259" key="1">
    <source>
        <dbReference type="Pfam" id="PF22746"/>
    </source>
</evidence>
<dbReference type="Proteomes" id="UP000555828">
    <property type="component" value="Unassembled WGS sequence"/>
</dbReference>
<organism evidence="2 3">
    <name type="scientific">Thermosipho japonicus</name>
    <dbReference type="NCBI Taxonomy" id="90323"/>
    <lineage>
        <taxon>Bacteria</taxon>
        <taxon>Thermotogati</taxon>
        <taxon>Thermotogota</taxon>
        <taxon>Thermotogae</taxon>
        <taxon>Thermotogales</taxon>
        <taxon>Fervidobacteriaceae</taxon>
        <taxon>Thermosipho</taxon>
    </lineage>
</organism>
<evidence type="ECO:0000313" key="2">
    <source>
        <dbReference type="EMBL" id="MBB6062657.1"/>
    </source>
</evidence>